<evidence type="ECO:0000313" key="2">
    <source>
        <dbReference type="Proteomes" id="UP001589855"/>
    </source>
</evidence>
<gene>
    <name evidence="1" type="ORF">ACFFGS_05660</name>
</gene>
<accession>A0ABV6K2C3</accession>
<name>A0ABV6K2C3_9LACO</name>
<keyword evidence="2" id="KW-1185">Reference proteome</keyword>
<dbReference type="EMBL" id="JBHLUK010000055">
    <property type="protein sequence ID" value="MFC0423605.1"/>
    <property type="molecule type" value="Genomic_DNA"/>
</dbReference>
<sequence>MIKQDGSQRWAVLFLRFGALSQDLDVSVAQLTLRWFFGGRL</sequence>
<comment type="caution">
    <text evidence="1">The sequence shown here is derived from an EMBL/GenBank/DDBJ whole genome shotgun (WGS) entry which is preliminary data.</text>
</comment>
<dbReference type="Proteomes" id="UP001589855">
    <property type="component" value="Unassembled WGS sequence"/>
</dbReference>
<protein>
    <submittedName>
        <fullName evidence="1">Uncharacterized protein</fullName>
    </submittedName>
</protein>
<reference evidence="1 2" key="1">
    <citation type="submission" date="2024-09" db="EMBL/GenBank/DDBJ databases">
        <authorList>
            <person name="Sun Q."/>
            <person name="Mori K."/>
        </authorList>
    </citation>
    <scope>NUCLEOTIDE SEQUENCE [LARGE SCALE GENOMIC DNA]</scope>
    <source>
        <strain evidence="1 2">TBRC 4575</strain>
    </source>
</reference>
<organism evidence="1 2">
    <name type="scientific">Lactiplantibacillus plajomi</name>
    <dbReference type="NCBI Taxonomy" id="1457217"/>
    <lineage>
        <taxon>Bacteria</taxon>
        <taxon>Bacillati</taxon>
        <taxon>Bacillota</taxon>
        <taxon>Bacilli</taxon>
        <taxon>Lactobacillales</taxon>
        <taxon>Lactobacillaceae</taxon>
        <taxon>Lactiplantibacillus</taxon>
    </lineage>
</organism>
<evidence type="ECO:0000313" key="1">
    <source>
        <dbReference type="EMBL" id="MFC0423605.1"/>
    </source>
</evidence>
<proteinExistence type="predicted"/>